<dbReference type="EMBL" id="JACYFS010000002">
    <property type="protein sequence ID" value="MBD8082554.1"/>
    <property type="molecule type" value="Genomic_DNA"/>
</dbReference>
<organism evidence="1 2">
    <name type="scientific">Chryseobacterium caseinilyticum</name>
    <dbReference type="NCBI Taxonomy" id="2771428"/>
    <lineage>
        <taxon>Bacteria</taxon>
        <taxon>Pseudomonadati</taxon>
        <taxon>Bacteroidota</taxon>
        <taxon>Flavobacteriia</taxon>
        <taxon>Flavobacteriales</taxon>
        <taxon>Weeksellaceae</taxon>
        <taxon>Chryseobacterium group</taxon>
        <taxon>Chryseobacterium</taxon>
    </lineage>
</organism>
<evidence type="ECO:0000313" key="2">
    <source>
        <dbReference type="Proteomes" id="UP000637299"/>
    </source>
</evidence>
<protein>
    <submittedName>
        <fullName evidence="1">Uncharacterized protein</fullName>
    </submittedName>
</protein>
<reference evidence="1 2" key="1">
    <citation type="submission" date="2020-09" db="EMBL/GenBank/DDBJ databases">
        <title>Genome seq and assembly of Chryseobacterium sp.</title>
        <authorList>
            <person name="Chhetri G."/>
        </authorList>
    </citation>
    <scope>NUCLEOTIDE SEQUENCE [LARGE SCALE GENOMIC DNA]</scope>
    <source>
        <strain evidence="1 2">GCR10</strain>
    </source>
</reference>
<proteinExistence type="predicted"/>
<accession>A0ABR8ZB43</accession>
<keyword evidence="2" id="KW-1185">Reference proteome</keyword>
<evidence type="ECO:0000313" key="1">
    <source>
        <dbReference type="EMBL" id="MBD8082554.1"/>
    </source>
</evidence>
<name>A0ABR8ZB43_9FLAO</name>
<comment type="caution">
    <text evidence="1">The sequence shown here is derived from an EMBL/GenBank/DDBJ whole genome shotgun (WGS) entry which is preliminary data.</text>
</comment>
<sequence length="166" mass="19730">MDYFVYALEHIYTDDTHRDSKFLGYFDDLSEIEKEKQRLLFFRGFSDYPHDFHVKKIGLNKINWQNGFTEVVGEIGRDYLPQDDFIPDYSQVVTKLNLKTVFKVSHVYTIHAFLDDEREIGVFSDKKIANDVVNFLQQKVGFDEYPDDFIITEIMLNDWQWSAGFE</sequence>
<gene>
    <name evidence="1" type="ORF">IC610_09005</name>
</gene>
<dbReference type="RefSeq" id="WP_191736563.1">
    <property type="nucleotide sequence ID" value="NZ_JACYFS010000002.1"/>
</dbReference>
<dbReference type="Proteomes" id="UP000637299">
    <property type="component" value="Unassembled WGS sequence"/>
</dbReference>